<keyword evidence="8" id="KW-0564">Palmitate</keyword>
<evidence type="ECO:0000256" key="2">
    <source>
        <dbReference type="ARBA" id="ARBA00004577"/>
    </source>
</evidence>
<dbReference type="PANTHER" id="PTHR13401:SF2">
    <property type="entry name" value="RAGULATOR COMPLEX PROTEIN LAMTOR1"/>
    <property type="match status" value="1"/>
</dbReference>
<evidence type="ECO:0000256" key="9">
    <source>
        <dbReference type="ARBA" id="ARBA00023228"/>
    </source>
</evidence>
<reference evidence="13" key="1">
    <citation type="submission" date="2023-07" db="EMBL/GenBank/DDBJ databases">
        <authorList>
            <consortium name="CYATHOMIX"/>
        </authorList>
    </citation>
    <scope>NUCLEOTIDE SEQUENCE</scope>
    <source>
        <strain evidence="13">N/A</strain>
    </source>
</reference>
<evidence type="ECO:0000313" key="13">
    <source>
        <dbReference type="EMBL" id="CAJ0588317.1"/>
    </source>
</evidence>
<feature type="region of interest" description="Disordered" evidence="12">
    <location>
        <begin position="30"/>
        <end position="64"/>
    </location>
</feature>
<name>A0AA36DLQ5_CYLNA</name>
<keyword evidence="6" id="KW-0967">Endosome</keyword>
<dbReference type="GO" id="GO:0007040">
    <property type="term" value="P:lysosome organization"/>
    <property type="evidence" value="ECO:0007669"/>
    <property type="project" value="InterPro"/>
</dbReference>
<dbReference type="GO" id="GO:0001919">
    <property type="term" value="P:regulation of receptor recycling"/>
    <property type="evidence" value="ECO:0007669"/>
    <property type="project" value="InterPro"/>
</dbReference>
<evidence type="ECO:0000256" key="6">
    <source>
        <dbReference type="ARBA" id="ARBA00022753"/>
    </source>
</evidence>
<dbReference type="GO" id="GO:0016197">
    <property type="term" value="P:endosomal transport"/>
    <property type="evidence" value="ECO:0007669"/>
    <property type="project" value="InterPro"/>
</dbReference>
<dbReference type="Pfam" id="PF15454">
    <property type="entry name" value="LAMTOR"/>
    <property type="match status" value="1"/>
</dbReference>
<evidence type="ECO:0000256" key="5">
    <source>
        <dbReference type="ARBA" id="ARBA00022707"/>
    </source>
</evidence>
<dbReference type="GO" id="GO:0071986">
    <property type="term" value="C:Ragulator complex"/>
    <property type="evidence" value="ECO:0007669"/>
    <property type="project" value="InterPro"/>
</dbReference>
<proteinExistence type="inferred from homology"/>
<evidence type="ECO:0000256" key="4">
    <source>
        <dbReference type="ARBA" id="ARBA00016099"/>
    </source>
</evidence>
<keyword evidence="14" id="KW-1185">Reference proteome</keyword>
<keyword evidence="5" id="KW-0519">Myristate</keyword>
<evidence type="ECO:0000256" key="3">
    <source>
        <dbReference type="ARBA" id="ARBA00010861"/>
    </source>
</evidence>
<dbReference type="GO" id="GO:0043410">
    <property type="term" value="P:positive regulation of MAPK cascade"/>
    <property type="evidence" value="ECO:0007669"/>
    <property type="project" value="InterPro"/>
</dbReference>
<evidence type="ECO:0000256" key="11">
    <source>
        <dbReference type="ARBA" id="ARBA00032695"/>
    </source>
</evidence>
<dbReference type="GO" id="GO:0042632">
    <property type="term" value="P:cholesterol homeostasis"/>
    <property type="evidence" value="ECO:0007669"/>
    <property type="project" value="InterPro"/>
</dbReference>
<dbReference type="EMBL" id="CATQJL010000001">
    <property type="protein sequence ID" value="CAJ0588317.1"/>
    <property type="molecule type" value="Genomic_DNA"/>
</dbReference>
<evidence type="ECO:0000256" key="7">
    <source>
        <dbReference type="ARBA" id="ARBA00023136"/>
    </source>
</evidence>
<organism evidence="13 14">
    <name type="scientific">Cylicocyclus nassatus</name>
    <name type="common">Nematode worm</name>
    <dbReference type="NCBI Taxonomy" id="53992"/>
    <lineage>
        <taxon>Eukaryota</taxon>
        <taxon>Metazoa</taxon>
        <taxon>Ecdysozoa</taxon>
        <taxon>Nematoda</taxon>
        <taxon>Chromadorea</taxon>
        <taxon>Rhabditida</taxon>
        <taxon>Rhabditina</taxon>
        <taxon>Rhabditomorpha</taxon>
        <taxon>Strongyloidea</taxon>
        <taxon>Strongylidae</taxon>
        <taxon>Cylicocyclus</taxon>
    </lineage>
</organism>
<dbReference type="AlphaFoldDB" id="A0AA36DLQ5"/>
<dbReference type="Proteomes" id="UP001176961">
    <property type="component" value="Unassembled WGS sequence"/>
</dbReference>
<comment type="subcellular location">
    <subcellularLocation>
        <location evidence="2">Late endosome membrane</location>
        <topology evidence="2">Lipid-anchor</topology>
        <orientation evidence="2">Cytoplasmic side</orientation>
    </subcellularLocation>
    <subcellularLocation>
        <location evidence="1">Lysosome membrane</location>
        <topology evidence="1">Lipid-anchor</topology>
        <orientation evidence="1">Cytoplasmic side</orientation>
    </subcellularLocation>
</comment>
<keyword evidence="10" id="KW-0449">Lipoprotein</keyword>
<dbReference type="GO" id="GO:0060090">
    <property type="term" value="F:molecular adaptor activity"/>
    <property type="evidence" value="ECO:0007669"/>
    <property type="project" value="TreeGrafter"/>
</dbReference>
<keyword evidence="9" id="KW-0458">Lysosome</keyword>
<comment type="caution">
    <text evidence="13">The sequence shown here is derived from an EMBL/GenBank/DDBJ whole genome shotgun (WGS) entry which is preliminary data.</text>
</comment>
<evidence type="ECO:0000256" key="8">
    <source>
        <dbReference type="ARBA" id="ARBA00023139"/>
    </source>
</evidence>
<evidence type="ECO:0000256" key="12">
    <source>
        <dbReference type="SAM" id="MobiDB-lite"/>
    </source>
</evidence>
<gene>
    <name evidence="13" type="ORF">CYNAS_LOCUS300</name>
</gene>
<evidence type="ECO:0000313" key="14">
    <source>
        <dbReference type="Proteomes" id="UP001176961"/>
    </source>
</evidence>
<dbReference type="PANTHER" id="PTHR13401">
    <property type="entry name" value="RAGULATOR COMPLEX PROTEIN LAMTOR1"/>
    <property type="match status" value="1"/>
</dbReference>
<dbReference type="GO" id="GO:0005765">
    <property type="term" value="C:lysosomal membrane"/>
    <property type="evidence" value="ECO:0007669"/>
    <property type="project" value="UniProtKB-SubCell"/>
</dbReference>
<dbReference type="GO" id="GO:0031902">
    <property type="term" value="C:late endosome membrane"/>
    <property type="evidence" value="ECO:0007669"/>
    <property type="project" value="UniProtKB-SubCell"/>
</dbReference>
<accession>A0AA36DLQ5</accession>
<keyword evidence="7" id="KW-0472">Membrane</keyword>
<sequence length="203" mass="23199">MDVLKKICCCDGEDDGGAPYERFYDDSAVTPVRGHDLNSRGVDQTDSAGRDASQKHHKTKEEQEEEALNRILENTQHNIIDVSHLDGITLNTSEYLARALQYEEAIRTHDHNVSRGLNGAPRSPSRHNKRLLEDCGNKPTYTRLSTKAYRCNTRLIWWFTWICEVCCDFSGEPNQTTFCRTGAVGRFARYITYFAWSTNLSRS</sequence>
<dbReference type="GO" id="GO:0071230">
    <property type="term" value="P:cellular response to amino acid stimulus"/>
    <property type="evidence" value="ECO:0007669"/>
    <property type="project" value="InterPro"/>
</dbReference>
<protein>
    <recommendedName>
        <fullName evidence="4">Ragulator complex protein LAMTOR1</fullName>
    </recommendedName>
    <alternativeName>
        <fullName evidence="11">Late endosomal/lysosomal adaptor and MAPK and MTOR activator 1</fullName>
    </alternativeName>
</protein>
<evidence type="ECO:0000256" key="10">
    <source>
        <dbReference type="ARBA" id="ARBA00023288"/>
    </source>
</evidence>
<dbReference type="GO" id="GO:0032008">
    <property type="term" value="P:positive regulation of TOR signaling"/>
    <property type="evidence" value="ECO:0007669"/>
    <property type="project" value="InterPro"/>
</dbReference>
<feature type="region of interest" description="Disordered" evidence="12">
    <location>
        <begin position="113"/>
        <end position="132"/>
    </location>
</feature>
<dbReference type="InterPro" id="IPR028209">
    <property type="entry name" value="LAMTOR1/MEH1"/>
</dbReference>
<dbReference type="GO" id="GO:0045121">
    <property type="term" value="C:membrane raft"/>
    <property type="evidence" value="ECO:0007669"/>
    <property type="project" value="InterPro"/>
</dbReference>
<evidence type="ECO:0000256" key="1">
    <source>
        <dbReference type="ARBA" id="ARBA00004122"/>
    </source>
</evidence>
<dbReference type="GO" id="GO:0005085">
    <property type="term" value="F:guanyl-nucleotide exchange factor activity"/>
    <property type="evidence" value="ECO:0007669"/>
    <property type="project" value="TreeGrafter"/>
</dbReference>
<comment type="similarity">
    <text evidence="3">Belongs to the LAMTOR1 family.</text>
</comment>